<evidence type="ECO:0000259" key="13">
    <source>
        <dbReference type="PROSITE" id="PS50089"/>
    </source>
</evidence>
<feature type="compositionally biased region" description="Low complexity" evidence="11">
    <location>
        <begin position="57"/>
        <end position="73"/>
    </location>
</feature>
<dbReference type="SMART" id="SM00393">
    <property type="entry name" value="R3H"/>
    <property type="match status" value="1"/>
</dbReference>
<evidence type="ECO:0000256" key="11">
    <source>
        <dbReference type="SAM" id="MobiDB-lite"/>
    </source>
</evidence>
<dbReference type="PANTHER" id="PTHR12360">
    <property type="entry name" value="NUCLEAR TRANSCRIPTION FACTOR, X-BOX BINDING 1 NFX1"/>
    <property type="match status" value="1"/>
</dbReference>
<dbReference type="PROSITE" id="PS50089">
    <property type="entry name" value="ZF_RING_2"/>
    <property type="match status" value="1"/>
</dbReference>
<evidence type="ECO:0000259" key="12">
    <source>
        <dbReference type="PROSITE" id="PS50016"/>
    </source>
</evidence>
<dbReference type="Proteomes" id="UP000694846">
    <property type="component" value="Unplaced"/>
</dbReference>
<dbReference type="SMART" id="SM00438">
    <property type="entry name" value="ZnF_NFX"/>
    <property type="match status" value="9"/>
</dbReference>
<evidence type="ECO:0000256" key="6">
    <source>
        <dbReference type="ARBA" id="ARBA00022833"/>
    </source>
</evidence>
<name>A0A8B8GH38_9HEMI</name>
<feature type="domain" description="PHD-type" evidence="12">
    <location>
        <begin position="103"/>
        <end position="155"/>
    </location>
</feature>
<evidence type="ECO:0000313" key="15">
    <source>
        <dbReference type="Proteomes" id="UP000694846"/>
    </source>
</evidence>
<reference evidence="16" key="1">
    <citation type="submission" date="2025-08" db="UniProtKB">
        <authorList>
            <consortium name="RefSeq"/>
        </authorList>
    </citation>
    <scope>IDENTIFICATION</scope>
    <source>
        <tissue evidence="16">Whole body</tissue>
    </source>
</reference>
<keyword evidence="9" id="KW-0539">Nucleus</keyword>
<dbReference type="InterPro" id="IPR034078">
    <property type="entry name" value="NFX1_fam"/>
</dbReference>
<evidence type="ECO:0000256" key="7">
    <source>
        <dbReference type="ARBA" id="ARBA00023015"/>
    </source>
</evidence>
<dbReference type="GO" id="GO:0000122">
    <property type="term" value="P:negative regulation of transcription by RNA polymerase II"/>
    <property type="evidence" value="ECO:0007669"/>
    <property type="project" value="TreeGrafter"/>
</dbReference>
<keyword evidence="5 10" id="KW-0863">Zinc-finger</keyword>
<dbReference type="Pfam" id="PF01424">
    <property type="entry name" value="R3H"/>
    <property type="match status" value="1"/>
</dbReference>
<evidence type="ECO:0000256" key="4">
    <source>
        <dbReference type="ARBA" id="ARBA00022737"/>
    </source>
</evidence>
<accession>A0A8B8GH38</accession>
<evidence type="ECO:0000256" key="10">
    <source>
        <dbReference type="PROSITE-ProRule" id="PRU00175"/>
    </source>
</evidence>
<feature type="region of interest" description="Disordered" evidence="11">
    <location>
        <begin position="56"/>
        <end position="87"/>
    </location>
</feature>
<feature type="domain" description="RING-type" evidence="13">
    <location>
        <begin position="106"/>
        <end position="153"/>
    </location>
</feature>
<keyword evidence="6" id="KW-0862">Zinc</keyword>
<evidence type="ECO:0000256" key="8">
    <source>
        <dbReference type="ARBA" id="ARBA00023163"/>
    </source>
</evidence>
<feature type="compositionally biased region" description="Polar residues" evidence="11">
    <location>
        <begin position="15"/>
        <end position="28"/>
    </location>
</feature>
<feature type="domain" description="R3H" evidence="14">
    <location>
        <begin position="718"/>
        <end position="786"/>
    </location>
</feature>
<dbReference type="Gene3D" id="3.30.1370.50">
    <property type="entry name" value="R3H-like domain"/>
    <property type="match status" value="1"/>
</dbReference>
<dbReference type="InterPro" id="IPR001374">
    <property type="entry name" value="R3H_dom"/>
</dbReference>
<evidence type="ECO:0000256" key="2">
    <source>
        <dbReference type="ARBA" id="ARBA00007269"/>
    </source>
</evidence>
<dbReference type="InterPro" id="IPR019787">
    <property type="entry name" value="Znf_PHD-finger"/>
</dbReference>
<dbReference type="GeneID" id="112692010"/>
<keyword evidence="7" id="KW-0805">Transcription regulation</keyword>
<dbReference type="SUPFAM" id="SSF82708">
    <property type="entry name" value="R3H domain"/>
    <property type="match status" value="1"/>
</dbReference>
<feature type="compositionally biased region" description="Basic residues" evidence="11">
    <location>
        <begin position="1"/>
        <end position="11"/>
    </location>
</feature>
<evidence type="ECO:0000256" key="3">
    <source>
        <dbReference type="ARBA" id="ARBA00022723"/>
    </source>
</evidence>
<feature type="region of interest" description="Disordered" evidence="11">
    <location>
        <begin position="1"/>
        <end position="42"/>
    </location>
</feature>
<gene>
    <name evidence="16" type="primary">LOC112692010</name>
</gene>
<evidence type="ECO:0000259" key="14">
    <source>
        <dbReference type="PROSITE" id="PS51061"/>
    </source>
</evidence>
<comment type="subcellular location">
    <subcellularLocation>
        <location evidence="1">Nucleus</location>
    </subcellularLocation>
</comment>
<comment type="similarity">
    <text evidence="2">Belongs to the NFX1 family.</text>
</comment>
<dbReference type="CDD" id="cd06008">
    <property type="entry name" value="NF-X1-zinc-finger"/>
    <property type="match status" value="5"/>
</dbReference>
<dbReference type="GO" id="GO:0000977">
    <property type="term" value="F:RNA polymerase II transcription regulatory region sequence-specific DNA binding"/>
    <property type="evidence" value="ECO:0007669"/>
    <property type="project" value="TreeGrafter"/>
</dbReference>
<keyword evidence="15" id="KW-1185">Reference proteome</keyword>
<dbReference type="InterPro" id="IPR036867">
    <property type="entry name" value="R3H_dom_sf"/>
</dbReference>
<keyword evidence="8" id="KW-0804">Transcription</keyword>
<sequence length="827" mass="92999">MPRTNSRKRNHYRNDNTARVSTASNLSPNAPEFIPNANNDNVSNSREYMEIQPVPFSENSSVSNNSGNSSNSNTIETTTDHSIPDASNESQRDLLTNLLNECKVDCVICYERAKNVEQIWNCRNCFQIMHLKCIMVWFIKSQSNGTWRCPACQSEVTGKPDYLCFCGAFKNPYSNNIDVPHSCGQMCGLQKKNANVEYNNCHHKCTLLCHPGPCPQCVVQVLRRCRCEKTEVYVQCGQSTPILCQNICSKQLNCKNHVCEKRCHVGNCEPCKKNCPRICFCGKSQKLVPCSAENAMVVYYDCGKLCGKKLSCNNHTCNKTCHIGSCEPCKSLDIDKCPCGKHIFTQEELKNRTICTQPIPTCGQLCEKPLQCGPPDNPHICEKYCHEGPCGPCELKTKYICKCGSRSKEIKCNSVTSELTCKKKCNKMMSCGKHRCMVMCCNAQVHECNRICNGLLNCRQHRCERMCHTGSCAVCYEASFDELYCRCGNSFIPPPIRCGTRLPLCTLPCSREHECGHPATHVCHDEEECPPCIALTEKLCFGGHELRFAIPCHIKNVSCGMPCGNPLPCNRHTCAKPCHAPPCNTGPCRLPCNLPKSDCGHPCLVPCHDGPCPQKACKTMVNVSCICGNLTETRVCSDTKVIEYRLRVRTQSMSFLDNIVDLSPTNKTYKILECTTECAKLERNRRIALALQIRNPDLSPNVTPRYSDFMKEFAKKDAPFCNYIHEKLAELVTNTKQSNKSSRSHSFEVMKFEKRKLVHEYCEHFGCESAAYDAEPNRNVLAIASREKSWLPNYSVVEVVQRESGCPRVNPFASIQKRNTTILNKKF</sequence>
<dbReference type="GO" id="GO:0005634">
    <property type="term" value="C:nucleus"/>
    <property type="evidence" value="ECO:0007669"/>
    <property type="project" value="UniProtKB-SubCell"/>
</dbReference>
<dbReference type="PROSITE" id="PS51061">
    <property type="entry name" value="R3H"/>
    <property type="match status" value="1"/>
</dbReference>
<evidence type="ECO:0000256" key="9">
    <source>
        <dbReference type="ARBA" id="ARBA00023242"/>
    </source>
</evidence>
<dbReference type="PANTHER" id="PTHR12360:SF12">
    <property type="entry name" value="TRANSCRIPTIONAL REPRESSOR NF-X1"/>
    <property type="match status" value="1"/>
</dbReference>
<keyword evidence="4" id="KW-0677">Repeat</keyword>
<evidence type="ECO:0000256" key="5">
    <source>
        <dbReference type="ARBA" id="ARBA00022771"/>
    </source>
</evidence>
<evidence type="ECO:0000256" key="1">
    <source>
        <dbReference type="ARBA" id="ARBA00004123"/>
    </source>
</evidence>
<dbReference type="GO" id="GO:0008270">
    <property type="term" value="F:zinc ion binding"/>
    <property type="evidence" value="ECO:0007669"/>
    <property type="project" value="UniProtKB-KW"/>
</dbReference>
<dbReference type="InterPro" id="IPR001841">
    <property type="entry name" value="Znf_RING"/>
</dbReference>
<dbReference type="OrthoDB" id="6512771at2759"/>
<dbReference type="PROSITE" id="PS50016">
    <property type="entry name" value="ZF_PHD_2"/>
    <property type="match status" value="1"/>
</dbReference>
<evidence type="ECO:0000313" key="16">
    <source>
        <dbReference type="RefSeq" id="XP_025422298.1"/>
    </source>
</evidence>
<protein>
    <submittedName>
        <fullName evidence="16">Protein shuttle craft-like</fullName>
    </submittedName>
</protein>
<organism evidence="15 16">
    <name type="scientific">Sipha flava</name>
    <name type="common">yellow sugarcane aphid</name>
    <dbReference type="NCBI Taxonomy" id="143950"/>
    <lineage>
        <taxon>Eukaryota</taxon>
        <taxon>Metazoa</taxon>
        <taxon>Ecdysozoa</taxon>
        <taxon>Arthropoda</taxon>
        <taxon>Hexapoda</taxon>
        <taxon>Insecta</taxon>
        <taxon>Pterygota</taxon>
        <taxon>Neoptera</taxon>
        <taxon>Paraneoptera</taxon>
        <taxon>Hemiptera</taxon>
        <taxon>Sternorrhyncha</taxon>
        <taxon>Aphidomorpha</taxon>
        <taxon>Aphidoidea</taxon>
        <taxon>Aphididae</taxon>
        <taxon>Sipha</taxon>
    </lineage>
</organism>
<dbReference type="InterPro" id="IPR000967">
    <property type="entry name" value="Znf_NFX1"/>
</dbReference>
<dbReference type="AlphaFoldDB" id="A0A8B8GH38"/>
<dbReference type="SUPFAM" id="SSF57850">
    <property type="entry name" value="RING/U-box"/>
    <property type="match status" value="1"/>
</dbReference>
<dbReference type="GO" id="GO:0000981">
    <property type="term" value="F:DNA-binding transcription factor activity, RNA polymerase II-specific"/>
    <property type="evidence" value="ECO:0007669"/>
    <property type="project" value="TreeGrafter"/>
</dbReference>
<proteinExistence type="inferred from homology"/>
<keyword evidence="3" id="KW-0479">Metal-binding</keyword>
<dbReference type="RefSeq" id="XP_025422298.1">
    <property type="nucleotide sequence ID" value="XM_025566513.1"/>
</dbReference>